<gene>
    <name evidence="1" type="ORF">LZ012_08355</name>
</gene>
<accession>A0ABS9K1F5</accession>
<comment type="caution">
    <text evidence="1">The sequence shown here is derived from an EMBL/GenBank/DDBJ whole genome shotgun (WGS) entry which is preliminary data.</text>
</comment>
<sequence length="86" mass="9578">MQFTTKDLNGHSVAVGDRVRVLDISPDPELEEDQLEMFMDMIGADCAIERIDADGTGWVAVWWNGDEGTQLTLVGLAPRQMERLAE</sequence>
<protein>
    <recommendedName>
        <fullName evidence="3">DUF4314 domain-containing protein</fullName>
    </recommendedName>
</protein>
<dbReference type="RefSeq" id="WP_275709517.1">
    <property type="nucleotide sequence ID" value="NZ_JAKLTN010000001.1"/>
</dbReference>
<proteinExistence type="predicted"/>
<keyword evidence="2" id="KW-1185">Reference proteome</keyword>
<reference evidence="1" key="1">
    <citation type="submission" date="2022-01" db="EMBL/GenBank/DDBJ databases">
        <authorList>
            <person name="Jo J.-H."/>
            <person name="Im W.-T."/>
        </authorList>
    </citation>
    <scope>NUCLEOTIDE SEQUENCE</scope>
    <source>
        <strain evidence="1">XY25</strain>
    </source>
</reference>
<evidence type="ECO:0008006" key="3">
    <source>
        <dbReference type="Google" id="ProtNLM"/>
    </source>
</evidence>
<evidence type="ECO:0000313" key="2">
    <source>
        <dbReference type="Proteomes" id="UP001165384"/>
    </source>
</evidence>
<name>A0ABS9K1F5_9RHOO</name>
<evidence type="ECO:0000313" key="1">
    <source>
        <dbReference type="EMBL" id="MCG2577006.1"/>
    </source>
</evidence>
<organism evidence="1 2">
    <name type="scientific">Dechloromonas hankyongensis</name>
    <dbReference type="NCBI Taxonomy" id="2908002"/>
    <lineage>
        <taxon>Bacteria</taxon>
        <taxon>Pseudomonadati</taxon>
        <taxon>Pseudomonadota</taxon>
        <taxon>Betaproteobacteria</taxon>
        <taxon>Rhodocyclales</taxon>
        <taxon>Azonexaceae</taxon>
        <taxon>Dechloromonas</taxon>
    </lineage>
</organism>
<dbReference type="Proteomes" id="UP001165384">
    <property type="component" value="Unassembled WGS sequence"/>
</dbReference>
<dbReference type="EMBL" id="JAKLTN010000001">
    <property type="protein sequence ID" value="MCG2577006.1"/>
    <property type="molecule type" value="Genomic_DNA"/>
</dbReference>